<feature type="transmembrane region" description="Helical" evidence="2">
    <location>
        <begin position="159"/>
        <end position="177"/>
    </location>
</feature>
<keyword evidence="4" id="KW-1185">Reference proteome</keyword>
<feature type="transmembrane region" description="Helical" evidence="2">
    <location>
        <begin position="38"/>
        <end position="59"/>
    </location>
</feature>
<evidence type="ECO:0000256" key="2">
    <source>
        <dbReference type="SAM" id="Phobius"/>
    </source>
</evidence>
<protein>
    <submittedName>
        <fullName evidence="3">Uncharacterized protein</fullName>
    </submittedName>
</protein>
<organism evidence="3 4">
    <name type="scientific">Catenulispora acidiphila (strain DSM 44928 / JCM 14897 / NBRC 102108 / NRRL B-24433 / ID139908)</name>
    <dbReference type="NCBI Taxonomy" id="479433"/>
    <lineage>
        <taxon>Bacteria</taxon>
        <taxon>Bacillati</taxon>
        <taxon>Actinomycetota</taxon>
        <taxon>Actinomycetes</taxon>
        <taxon>Catenulisporales</taxon>
        <taxon>Catenulisporaceae</taxon>
        <taxon>Catenulispora</taxon>
    </lineage>
</organism>
<feature type="transmembrane region" description="Helical" evidence="2">
    <location>
        <begin position="130"/>
        <end position="147"/>
    </location>
</feature>
<sequence length="569" mass="62734">MHDAPYACRVNDGIRDQSGGVSWQHARSWADKNPVPSLVVGGVAVLIVLGLVVLVAMRLRGKDRSVRVRGLVAVGTLMATMVQASGMWHFFGNVMHMSLAYKIVMFPFLEILILAFGLKALEKAEEAGNWLIYATMLWILAISSGGMSASDSSGYREGLFRLLVAVVIAVLWTLDLLDLWLKARKKKAEEEGRPLEKVRWRFTPRELGIRLGLAAADDSTLSDLDANRHFERYLRVSDKLRILKEHNAKETSIHRIAAREAKAKAKLQRHARLHADPSALMSALGAQAVADAQVRLGIDEAQTELRQAKDRAEENAAEAQRLTDQLQTEREAAAAAAEEAAAKIEQLTASLKADQATALAAAAKERSDLAKEMTKLRAELEAVRTRTAQTDLELEATQRSRRDLLAENEIERRERTHIEQLRSDENAAAQRRIADLERALDELRSRPAAAIPAQRPAPVADVPQEVPQEIPTPPPVSALSQASERVSEELPVTTMNGSSRQGAKQAVYQVADQLTDQGANRDHPLLSEHAQTRNDAVRELADHLGYSESTVRKHAKAYVEDRNAAANGR</sequence>
<feature type="transmembrane region" description="Helical" evidence="2">
    <location>
        <begin position="71"/>
        <end position="91"/>
    </location>
</feature>
<dbReference type="HOGENOM" id="CLU_478749_0_0_11"/>
<evidence type="ECO:0000313" key="4">
    <source>
        <dbReference type="Proteomes" id="UP000000851"/>
    </source>
</evidence>
<keyword evidence="2" id="KW-0472">Membrane</keyword>
<name>C7Q279_CATAD</name>
<evidence type="ECO:0000256" key="1">
    <source>
        <dbReference type="SAM" id="MobiDB-lite"/>
    </source>
</evidence>
<feature type="region of interest" description="Disordered" evidence="1">
    <location>
        <begin position="309"/>
        <end position="333"/>
    </location>
</feature>
<dbReference type="InParanoid" id="C7Q279"/>
<proteinExistence type="predicted"/>
<keyword evidence="2" id="KW-0812">Transmembrane</keyword>
<dbReference type="EMBL" id="CP001700">
    <property type="protein sequence ID" value="ACU77616.1"/>
    <property type="molecule type" value="Genomic_DNA"/>
</dbReference>
<evidence type="ECO:0000313" key="3">
    <source>
        <dbReference type="EMBL" id="ACU77616.1"/>
    </source>
</evidence>
<dbReference type="AlphaFoldDB" id="C7Q279"/>
<keyword evidence="2" id="KW-1133">Transmembrane helix</keyword>
<feature type="transmembrane region" description="Helical" evidence="2">
    <location>
        <begin position="97"/>
        <end position="118"/>
    </location>
</feature>
<reference evidence="3 4" key="1">
    <citation type="journal article" date="2009" name="Stand. Genomic Sci.">
        <title>Complete genome sequence of Catenulispora acidiphila type strain (ID 139908).</title>
        <authorList>
            <person name="Copeland A."/>
            <person name="Lapidus A."/>
            <person name="Glavina Del Rio T."/>
            <person name="Nolan M."/>
            <person name="Lucas S."/>
            <person name="Chen F."/>
            <person name="Tice H."/>
            <person name="Cheng J.F."/>
            <person name="Bruce D."/>
            <person name="Goodwin L."/>
            <person name="Pitluck S."/>
            <person name="Mikhailova N."/>
            <person name="Pati A."/>
            <person name="Ivanova N."/>
            <person name="Mavromatis K."/>
            <person name="Chen A."/>
            <person name="Palaniappan K."/>
            <person name="Chain P."/>
            <person name="Land M."/>
            <person name="Hauser L."/>
            <person name="Chang Y.J."/>
            <person name="Jeffries C.D."/>
            <person name="Chertkov O."/>
            <person name="Brettin T."/>
            <person name="Detter J.C."/>
            <person name="Han C."/>
            <person name="Ali Z."/>
            <person name="Tindall B.J."/>
            <person name="Goker M."/>
            <person name="Bristow J."/>
            <person name="Eisen J.A."/>
            <person name="Markowitz V."/>
            <person name="Hugenholtz P."/>
            <person name="Kyrpides N.C."/>
            <person name="Klenk H.P."/>
        </authorList>
    </citation>
    <scope>NUCLEOTIDE SEQUENCE [LARGE SCALE GENOMIC DNA]</scope>
    <source>
        <strain evidence="4">DSM 44928 / JCM 14897 / NBRC 102108 / NRRL B-24433 / ID139908</strain>
    </source>
</reference>
<dbReference type="Proteomes" id="UP000000851">
    <property type="component" value="Chromosome"/>
</dbReference>
<dbReference type="KEGG" id="cai:Caci_8803"/>
<accession>C7Q279</accession>
<gene>
    <name evidence="3" type="ordered locus">Caci_8803</name>
</gene>